<dbReference type="Proteomes" id="UP000821845">
    <property type="component" value="Chromosome 1"/>
</dbReference>
<accession>A0ACB7TLU1</accession>
<evidence type="ECO:0000313" key="2">
    <source>
        <dbReference type="Proteomes" id="UP000821845"/>
    </source>
</evidence>
<sequence length="187" mass="20688">MSCALLRYRFRPGGPNFGTSRDRFTPGYRAVALGFGIRPSAPRRGFQPGDGRSHRGYGLRHGLNASPYNSTAAVVTLEGTKLPHFLFYHCAATYVRPYKKTIPACARCSTIGHRPCVCPHPNPDCHVKFGTLAPEGLTKRYYHPKYLLCHSAHETGPRGCTESTGGSRSPRHLLEGLRRHSTTRIPT</sequence>
<dbReference type="EMBL" id="CM023481">
    <property type="protein sequence ID" value="KAH6945804.1"/>
    <property type="molecule type" value="Genomic_DNA"/>
</dbReference>
<gene>
    <name evidence="1" type="ORF">HPB50_009992</name>
</gene>
<evidence type="ECO:0000313" key="1">
    <source>
        <dbReference type="EMBL" id="KAH6945804.1"/>
    </source>
</evidence>
<name>A0ACB7TLU1_HYAAI</name>
<proteinExistence type="predicted"/>
<keyword evidence="2" id="KW-1185">Reference proteome</keyword>
<comment type="caution">
    <text evidence="1">The sequence shown here is derived from an EMBL/GenBank/DDBJ whole genome shotgun (WGS) entry which is preliminary data.</text>
</comment>
<protein>
    <submittedName>
        <fullName evidence="1">Uncharacterized protein</fullName>
    </submittedName>
</protein>
<reference evidence="1" key="1">
    <citation type="submission" date="2020-05" db="EMBL/GenBank/DDBJ databases">
        <title>Large-scale comparative analyses of tick genomes elucidate their genetic diversity and vector capacities.</title>
        <authorList>
            <person name="Jia N."/>
            <person name="Wang J."/>
            <person name="Shi W."/>
            <person name="Du L."/>
            <person name="Sun Y."/>
            <person name="Zhan W."/>
            <person name="Jiang J."/>
            <person name="Wang Q."/>
            <person name="Zhang B."/>
            <person name="Ji P."/>
            <person name="Sakyi L.B."/>
            <person name="Cui X."/>
            <person name="Yuan T."/>
            <person name="Jiang B."/>
            <person name="Yang W."/>
            <person name="Lam T.T.-Y."/>
            <person name="Chang Q."/>
            <person name="Ding S."/>
            <person name="Wang X."/>
            <person name="Zhu J."/>
            <person name="Ruan X."/>
            <person name="Zhao L."/>
            <person name="Wei J."/>
            <person name="Que T."/>
            <person name="Du C."/>
            <person name="Cheng J."/>
            <person name="Dai P."/>
            <person name="Han X."/>
            <person name="Huang E."/>
            <person name="Gao Y."/>
            <person name="Liu J."/>
            <person name="Shao H."/>
            <person name="Ye R."/>
            <person name="Li L."/>
            <person name="Wei W."/>
            <person name="Wang X."/>
            <person name="Wang C."/>
            <person name="Yang T."/>
            <person name="Huo Q."/>
            <person name="Li W."/>
            <person name="Guo W."/>
            <person name="Chen H."/>
            <person name="Zhou L."/>
            <person name="Ni X."/>
            <person name="Tian J."/>
            <person name="Zhou Y."/>
            <person name="Sheng Y."/>
            <person name="Liu T."/>
            <person name="Pan Y."/>
            <person name="Xia L."/>
            <person name="Li J."/>
            <person name="Zhao F."/>
            <person name="Cao W."/>
        </authorList>
    </citation>
    <scope>NUCLEOTIDE SEQUENCE</scope>
    <source>
        <strain evidence="1">Hyas-2018</strain>
    </source>
</reference>
<organism evidence="1 2">
    <name type="scientific">Hyalomma asiaticum</name>
    <name type="common">Tick</name>
    <dbReference type="NCBI Taxonomy" id="266040"/>
    <lineage>
        <taxon>Eukaryota</taxon>
        <taxon>Metazoa</taxon>
        <taxon>Ecdysozoa</taxon>
        <taxon>Arthropoda</taxon>
        <taxon>Chelicerata</taxon>
        <taxon>Arachnida</taxon>
        <taxon>Acari</taxon>
        <taxon>Parasitiformes</taxon>
        <taxon>Ixodida</taxon>
        <taxon>Ixodoidea</taxon>
        <taxon>Ixodidae</taxon>
        <taxon>Hyalomminae</taxon>
        <taxon>Hyalomma</taxon>
    </lineage>
</organism>